<name>A0AAE7JRL5_SERFO</name>
<dbReference type="InterPro" id="IPR008966">
    <property type="entry name" value="Adhesion_dom_sf"/>
</dbReference>
<gene>
    <name evidence="3" type="ORF">G9399_00120</name>
</gene>
<protein>
    <recommendedName>
        <fullName evidence="2">Fimbrial adhesin MrpH C-terminal domain-containing protein</fullName>
    </recommendedName>
</protein>
<evidence type="ECO:0000313" key="3">
    <source>
        <dbReference type="EMBL" id="QKJ57094.1"/>
    </source>
</evidence>
<accession>A0AAE7JRL5</accession>
<proteinExistence type="predicted"/>
<evidence type="ECO:0000313" key="4">
    <source>
        <dbReference type="Proteomes" id="UP000503464"/>
    </source>
</evidence>
<feature type="domain" description="Fimbrial adhesin MrpH C-terminal" evidence="2">
    <location>
        <begin position="173"/>
        <end position="282"/>
    </location>
</feature>
<keyword evidence="1" id="KW-0732">Signal</keyword>
<dbReference type="Proteomes" id="UP000503464">
    <property type="component" value="Chromosome"/>
</dbReference>
<sequence>MINKIINMGRFCLIPFLLVLSPASLAETVSVGRLFVSTPDSAGMMTIRAIEWTAAAPPSVVAACDANKNPSLETCMVEASCTVKTGVNSTGTIWGQKYRMTKAELRNIAYANVGSKMLYAGCFRKSGSRYIFVHSPFLYVGGLPLTGGTNNSNVDFYLFDKVDMIPDSPNLSCKATSTNATIDFGEILYNSVNGSTKSATIDISCTNGDGFAHVSSVSYDNSTGVLLRPDGSLSALMEFNDVPADVPSSYYIENNTSRSLVIKATLRSTNALKGGLFSGSLVVNITYD</sequence>
<feature type="chain" id="PRO_5042052580" description="Fimbrial adhesin MrpH C-terminal domain-containing protein" evidence="1">
    <location>
        <begin position="27"/>
        <end position="288"/>
    </location>
</feature>
<dbReference type="RefSeq" id="WP_138106284.1">
    <property type="nucleotide sequence ID" value="NZ_CAMKUK010000009.1"/>
</dbReference>
<dbReference type="Gene3D" id="2.60.40.1090">
    <property type="entry name" value="Fimbrial-type adhesion domain"/>
    <property type="match status" value="1"/>
</dbReference>
<dbReference type="AlphaFoldDB" id="A0AAE7JRL5"/>
<dbReference type="InterPro" id="IPR036937">
    <property type="entry name" value="Adhesion_dom_fimbrial_sf"/>
</dbReference>
<organism evidence="3 4">
    <name type="scientific">Serratia fonticola</name>
    <dbReference type="NCBI Taxonomy" id="47917"/>
    <lineage>
        <taxon>Bacteria</taxon>
        <taxon>Pseudomonadati</taxon>
        <taxon>Pseudomonadota</taxon>
        <taxon>Gammaproteobacteria</taxon>
        <taxon>Enterobacterales</taxon>
        <taxon>Yersiniaceae</taxon>
        <taxon>Serratia</taxon>
    </lineage>
</organism>
<dbReference type="SUPFAM" id="SSF49401">
    <property type="entry name" value="Bacterial adhesins"/>
    <property type="match status" value="1"/>
</dbReference>
<dbReference type="GO" id="GO:0007155">
    <property type="term" value="P:cell adhesion"/>
    <property type="evidence" value="ECO:0007669"/>
    <property type="project" value="InterPro"/>
</dbReference>
<dbReference type="Pfam" id="PF24223">
    <property type="entry name" value="MrpH_C"/>
    <property type="match status" value="1"/>
</dbReference>
<dbReference type="EMBL" id="CP054160">
    <property type="protein sequence ID" value="QKJ57094.1"/>
    <property type="molecule type" value="Genomic_DNA"/>
</dbReference>
<evidence type="ECO:0000259" key="2">
    <source>
        <dbReference type="Pfam" id="PF24223"/>
    </source>
</evidence>
<feature type="signal peptide" evidence="1">
    <location>
        <begin position="1"/>
        <end position="26"/>
    </location>
</feature>
<evidence type="ECO:0000256" key="1">
    <source>
        <dbReference type="SAM" id="SignalP"/>
    </source>
</evidence>
<dbReference type="InterPro" id="IPR057010">
    <property type="entry name" value="MrpH_C"/>
</dbReference>
<reference evidence="4" key="1">
    <citation type="submission" date="2020-03" db="EMBL/GenBank/DDBJ databases">
        <title>Genome sequences of seven Enterobacteriaceae strains isolated from Canadian wastewater treatment facilities.</title>
        <authorList>
            <person name="Huang H."/>
            <person name="Chmara J.T."/>
            <person name="Duceppe M.-O."/>
        </authorList>
    </citation>
    <scope>NUCLEOTIDE SEQUENCE [LARGE SCALE GENOMIC DNA]</scope>
    <source>
        <strain evidence="4">Biosolid 3</strain>
    </source>
</reference>
<dbReference type="GO" id="GO:0009289">
    <property type="term" value="C:pilus"/>
    <property type="evidence" value="ECO:0007669"/>
    <property type="project" value="InterPro"/>
</dbReference>